<evidence type="ECO:0000313" key="2">
    <source>
        <dbReference type="EMBL" id="KAF7347143.1"/>
    </source>
</evidence>
<dbReference type="Proteomes" id="UP000620124">
    <property type="component" value="Unassembled WGS sequence"/>
</dbReference>
<dbReference type="AlphaFoldDB" id="A0A8H7CTS0"/>
<evidence type="ECO:0000313" key="3">
    <source>
        <dbReference type="Proteomes" id="UP000620124"/>
    </source>
</evidence>
<keyword evidence="3" id="KW-1185">Reference proteome</keyword>
<proteinExistence type="predicted"/>
<dbReference type="OrthoDB" id="3365698at2759"/>
<accession>A0A8H7CTS0</accession>
<dbReference type="EMBL" id="JACAZI010000012">
    <property type="protein sequence ID" value="KAF7347143.1"/>
    <property type="molecule type" value="Genomic_DNA"/>
</dbReference>
<name>A0A8H7CTS0_9AGAR</name>
<reference evidence="2" key="1">
    <citation type="submission" date="2020-05" db="EMBL/GenBank/DDBJ databases">
        <title>Mycena genomes resolve the evolution of fungal bioluminescence.</title>
        <authorList>
            <person name="Tsai I.J."/>
        </authorList>
    </citation>
    <scope>NUCLEOTIDE SEQUENCE</scope>
    <source>
        <strain evidence="2">CCC161011</strain>
    </source>
</reference>
<sequence>MTSENHNPAGTGRLRIDEPPPHLSSTNHPPTESEAAEIRRIVHRGRVYISHLQTEINRLKDAMHAIHLECLDVQGKVDQHAAILSPLRRFPPEILGTIFQWTLPPTNSRPAFLTQSPWNISCVCGVWRAISFASPNLWSHISIHATRNFPVNALIAQLERSKPLPLTIYFSCEGVNSNLGALGVLLDNSSRWESVSLLRPPRNTLLRFNALNELQGCLPQLRTLAFKRSDESETCTAFETAPQLVDVRIDGSHRRLLVPYAQLTRLRVQMPRTPDRLCLAQNLIQLTLGKASISLPPPSYPNPIHLPRLRVLFIADGHYLESFLLPALEDICIKENVSFLPAFIDRSACQLRKLTIIEGMIDIVPILDHAPTLLEIRLRRLFAISILVPQLAIPDDGGPVVCPELRHLTLCDVEEEEFLLALEMVDARRKSEEFPSVSLCILDLQLNLNAVDMETEAASGCPYNFPDAYSDLRTEVEWVSRKRATERYEGWKTYYPGGGR</sequence>
<feature type="region of interest" description="Disordered" evidence="1">
    <location>
        <begin position="1"/>
        <end position="34"/>
    </location>
</feature>
<comment type="caution">
    <text evidence="2">The sequence shown here is derived from an EMBL/GenBank/DDBJ whole genome shotgun (WGS) entry which is preliminary data.</text>
</comment>
<evidence type="ECO:0008006" key="4">
    <source>
        <dbReference type="Google" id="ProtNLM"/>
    </source>
</evidence>
<gene>
    <name evidence="2" type="ORF">MVEN_01468700</name>
</gene>
<protein>
    <recommendedName>
        <fullName evidence="4">F-box domain-containing protein</fullName>
    </recommendedName>
</protein>
<evidence type="ECO:0000256" key="1">
    <source>
        <dbReference type="SAM" id="MobiDB-lite"/>
    </source>
</evidence>
<organism evidence="2 3">
    <name type="scientific">Mycena venus</name>
    <dbReference type="NCBI Taxonomy" id="2733690"/>
    <lineage>
        <taxon>Eukaryota</taxon>
        <taxon>Fungi</taxon>
        <taxon>Dikarya</taxon>
        <taxon>Basidiomycota</taxon>
        <taxon>Agaricomycotina</taxon>
        <taxon>Agaricomycetes</taxon>
        <taxon>Agaricomycetidae</taxon>
        <taxon>Agaricales</taxon>
        <taxon>Marasmiineae</taxon>
        <taxon>Mycenaceae</taxon>
        <taxon>Mycena</taxon>
    </lineage>
</organism>
<dbReference type="SUPFAM" id="SSF52047">
    <property type="entry name" value="RNI-like"/>
    <property type="match status" value="1"/>
</dbReference>